<name>A0A4S8KNR5_DENBC</name>
<protein>
    <submittedName>
        <fullName evidence="1">Uncharacterized protein</fullName>
    </submittedName>
</protein>
<dbReference type="AlphaFoldDB" id="A0A4S8KNR5"/>
<gene>
    <name evidence="1" type="ORF">K435DRAFT_878095</name>
</gene>
<evidence type="ECO:0000313" key="2">
    <source>
        <dbReference type="Proteomes" id="UP000297245"/>
    </source>
</evidence>
<organism evidence="1 2">
    <name type="scientific">Dendrothele bispora (strain CBS 962.96)</name>
    <dbReference type="NCBI Taxonomy" id="1314807"/>
    <lineage>
        <taxon>Eukaryota</taxon>
        <taxon>Fungi</taxon>
        <taxon>Dikarya</taxon>
        <taxon>Basidiomycota</taxon>
        <taxon>Agaricomycotina</taxon>
        <taxon>Agaricomycetes</taxon>
        <taxon>Agaricomycetidae</taxon>
        <taxon>Agaricales</taxon>
        <taxon>Agaricales incertae sedis</taxon>
        <taxon>Dendrothele</taxon>
    </lineage>
</organism>
<dbReference type="Proteomes" id="UP000297245">
    <property type="component" value="Unassembled WGS sequence"/>
</dbReference>
<sequence length="158" mass="18464">MQKLDYSALRRKRMADLTRSLNDFTLSEDDKTDEYNPEWENAMQTTIEHDHVQEQNYDELPQDVLSIMQATRKEGFYSQHTPVPWDFEFGTSTEATEMDREAANKSIDDIAHATARAKEALIKSRSKAAAENEQRHQHHRCQNDLVLLPFIKLIWTVK</sequence>
<dbReference type="EMBL" id="ML180501">
    <property type="protein sequence ID" value="THU77249.1"/>
    <property type="molecule type" value="Genomic_DNA"/>
</dbReference>
<reference evidence="1 2" key="1">
    <citation type="journal article" date="2019" name="Nat. Ecol. Evol.">
        <title>Megaphylogeny resolves global patterns of mushroom evolution.</title>
        <authorList>
            <person name="Varga T."/>
            <person name="Krizsan K."/>
            <person name="Foldi C."/>
            <person name="Dima B."/>
            <person name="Sanchez-Garcia M."/>
            <person name="Sanchez-Ramirez S."/>
            <person name="Szollosi G.J."/>
            <person name="Szarkandi J.G."/>
            <person name="Papp V."/>
            <person name="Albert L."/>
            <person name="Andreopoulos W."/>
            <person name="Angelini C."/>
            <person name="Antonin V."/>
            <person name="Barry K.W."/>
            <person name="Bougher N.L."/>
            <person name="Buchanan P."/>
            <person name="Buyck B."/>
            <person name="Bense V."/>
            <person name="Catcheside P."/>
            <person name="Chovatia M."/>
            <person name="Cooper J."/>
            <person name="Damon W."/>
            <person name="Desjardin D."/>
            <person name="Finy P."/>
            <person name="Geml J."/>
            <person name="Haridas S."/>
            <person name="Hughes K."/>
            <person name="Justo A."/>
            <person name="Karasinski D."/>
            <person name="Kautmanova I."/>
            <person name="Kiss B."/>
            <person name="Kocsube S."/>
            <person name="Kotiranta H."/>
            <person name="LaButti K.M."/>
            <person name="Lechner B.E."/>
            <person name="Liimatainen K."/>
            <person name="Lipzen A."/>
            <person name="Lukacs Z."/>
            <person name="Mihaltcheva S."/>
            <person name="Morgado L.N."/>
            <person name="Niskanen T."/>
            <person name="Noordeloos M.E."/>
            <person name="Ohm R.A."/>
            <person name="Ortiz-Santana B."/>
            <person name="Ovrebo C."/>
            <person name="Racz N."/>
            <person name="Riley R."/>
            <person name="Savchenko A."/>
            <person name="Shiryaev A."/>
            <person name="Soop K."/>
            <person name="Spirin V."/>
            <person name="Szebenyi C."/>
            <person name="Tomsovsky M."/>
            <person name="Tulloss R.E."/>
            <person name="Uehling J."/>
            <person name="Grigoriev I.V."/>
            <person name="Vagvolgyi C."/>
            <person name="Papp T."/>
            <person name="Martin F.M."/>
            <person name="Miettinen O."/>
            <person name="Hibbett D.S."/>
            <person name="Nagy L.G."/>
        </authorList>
    </citation>
    <scope>NUCLEOTIDE SEQUENCE [LARGE SCALE GENOMIC DNA]</scope>
    <source>
        <strain evidence="1 2">CBS 962.96</strain>
    </source>
</reference>
<evidence type="ECO:0000313" key="1">
    <source>
        <dbReference type="EMBL" id="THU77249.1"/>
    </source>
</evidence>
<proteinExistence type="predicted"/>
<keyword evidence="2" id="KW-1185">Reference proteome</keyword>
<accession>A0A4S8KNR5</accession>